<name>A0A445D806_ARAHY</name>
<dbReference type="Pfam" id="PF07227">
    <property type="entry name" value="PHD_Oberon"/>
    <property type="match status" value="1"/>
</dbReference>
<dbReference type="Proteomes" id="UP000289738">
    <property type="component" value="Chromosome A05"/>
</dbReference>
<proteinExistence type="predicted"/>
<dbReference type="PANTHER" id="PTHR33345:SF6">
    <property type="entry name" value="OS03G0747200 PROTEIN"/>
    <property type="match status" value="1"/>
</dbReference>
<dbReference type="GO" id="GO:0008270">
    <property type="term" value="F:zinc ion binding"/>
    <property type="evidence" value="ECO:0007669"/>
    <property type="project" value="UniProtKB-KW"/>
</dbReference>
<keyword evidence="3" id="KW-0863">Zinc-finger</keyword>
<dbReference type="EMBL" id="SDMP01000005">
    <property type="protein sequence ID" value="RYR59130.1"/>
    <property type="molecule type" value="Genomic_DNA"/>
</dbReference>
<feature type="domain" description="Oberon-like PHD finger" evidence="7">
    <location>
        <begin position="148"/>
        <end position="275"/>
    </location>
</feature>
<dbReference type="AlphaFoldDB" id="A0A445D806"/>
<keyword evidence="11" id="KW-1185">Reference proteome</keyword>
<keyword evidence="5" id="KW-0539">Nucleus</keyword>
<evidence type="ECO:0000256" key="3">
    <source>
        <dbReference type="ARBA" id="ARBA00022771"/>
    </source>
</evidence>
<evidence type="ECO:0000256" key="5">
    <source>
        <dbReference type="ARBA" id="ARBA00023242"/>
    </source>
</evidence>
<evidence type="ECO:0000313" key="11">
    <source>
        <dbReference type="Proteomes" id="UP000289738"/>
    </source>
</evidence>
<gene>
    <name evidence="10" type="ORF">Ahy_A05g024969</name>
</gene>
<organism evidence="10 11">
    <name type="scientific">Arachis hypogaea</name>
    <name type="common">Peanut</name>
    <dbReference type="NCBI Taxonomy" id="3818"/>
    <lineage>
        <taxon>Eukaryota</taxon>
        <taxon>Viridiplantae</taxon>
        <taxon>Streptophyta</taxon>
        <taxon>Embryophyta</taxon>
        <taxon>Tracheophyta</taxon>
        <taxon>Spermatophyta</taxon>
        <taxon>Magnoliopsida</taxon>
        <taxon>eudicotyledons</taxon>
        <taxon>Gunneridae</taxon>
        <taxon>Pentapetalae</taxon>
        <taxon>rosids</taxon>
        <taxon>fabids</taxon>
        <taxon>Fabales</taxon>
        <taxon>Fabaceae</taxon>
        <taxon>Papilionoideae</taxon>
        <taxon>50 kb inversion clade</taxon>
        <taxon>dalbergioids sensu lato</taxon>
        <taxon>Dalbergieae</taxon>
        <taxon>Pterocarpus clade</taxon>
        <taxon>Arachis</taxon>
    </lineage>
</organism>
<dbReference type="STRING" id="3818.A0A445D806"/>
<reference evidence="10 11" key="1">
    <citation type="submission" date="2019-01" db="EMBL/GenBank/DDBJ databases">
        <title>Sequencing of cultivated peanut Arachis hypogaea provides insights into genome evolution and oil improvement.</title>
        <authorList>
            <person name="Chen X."/>
        </authorList>
    </citation>
    <scope>NUCLEOTIDE SEQUENCE [LARGE SCALE GENOMIC DNA]</scope>
    <source>
        <strain evidence="11">cv. Fuhuasheng</strain>
        <tissue evidence="10">Leaves</tissue>
    </source>
</reference>
<sequence length="470" mass="52761">MNENGKAENGSFNNRPVAPEESGEGSPYAPENWPQKGDNWGWRTGRRITPAGYFQDRYLYLPERLNNHSGSARKQHIFASKLAVERYLKANFPEADLGAFFSSFTWRIPAVPYPSTNGNMLPIAAVPLKQIPAEQSDSDTEAVRCKAGNKKCTSLILEEVEKYLPAMSCDICCSEPGFCRDCCCILCSKMVSSAYGGYSFIKCQVKNDEGVCGHVAHMECALRARLAGTVGRSIGLDSEYHCRRCDVRTDLISYVNKLLQTCDTIDSDDEIRRKILNLGACILRGSQKADAKELLRHIELAISKLHQLKCGTNREDTWMPDDSLTAYSTGLSDHDGDVMEATVHGSPSNVRTGEESYDCLSQSLKFEAEVDQVLYALKKSQEFEYKLAEEKLQSHKTYLQNLYQQLDLEKSEYEGKNSSNSYLLSHAIRKRKEQIGEEVAKFEVLKKIANGFGKTSKDILKEHFDVEITD</sequence>
<accession>A0A445D806</accession>
<dbReference type="PANTHER" id="PTHR33345">
    <property type="entry name" value="ADAPTER PROTEIN, PUTATIVE-RELATED"/>
    <property type="match status" value="1"/>
</dbReference>
<comment type="caution">
    <text evidence="10">The sequence shown here is derived from an EMBL/GenBank/DDBJ whole genome shotgun (WGS) entry which is preliminary data.</text>
</comment>
<dbReference type="Pfam" id="PF23299">
    <property type="entry name" value="DUF7081"/>
    <property type="match status" value="1"/>
</dbReference>
<dbReference type="InterPro" id="IPR032881">
    <property type="entry name" value="Oberon-like_PHD"/>
</dbReference>
<feature type="domain" description="DUF7615" evidence="9">
    <location>
        <begin position="361"/>
        <end position="463"/>
    </location>
</feature>
<evidence type="ECO:0000256" key="2">
    <source>
        <dbReference type="ARBA" id="ARBA00022723"/>
    </source>
</evidence>
<comment type="subcellular location">
    <subcellularLocation>
        <location evidence="1">Nucleus</location>
    </subcellularLocation>
</comment>
<feature type="region of interest" description="Disordered" evidence="6">
    <location>
        <begin position="1"/>
        <end position="41"/>
    </location>
</feature>
<evidence type="ECO:0000256" key="1">
    <source>
        <dbReference type="ARBA" id="ARBA00004123"/>
    </source>
</evidence>
<protein>
    <submittedName>
        <fullName evidence="10">Uncharacterized protein</fullName>
    </submittedName>
</protein>
<dbReference type="InterPro" id="IPR055508">
    <property type="entry name" value="DUF7081"/>
</dbReference>
<dbReference type="InterPro" id="IPR056034">
    <property type="entry name" value="DUF7615"/>
</dbReference>
<dbReference type="Pfam" id="PF24590">
    <property type="entry name" value="DUF7615"/>
    <property type="match status" value="1"/>
</dbReference>
<evidence type="ECO:0000256" key="4">
    <source>
        <dbReference type="ARBA" id="ARBA00022833"/>
    </source>
</evidence>
<keyword evidence="4" id="KW-0862">Zinc</keyword>
<evidence type="ECO:0000259" key="9">
    <source>
        <dbReference type="Pfam" id="PF24590"/>
    </source>
</evidence>
<dbReference type="GO" id="GO:0005634">
    <property type="term" value="C:nucleus"/>
    <property type="evidence" value="ECO:0007669"/>
    <property type="project" value="UniProtKB-SubCell"/>
</dbReference>
<evidence type="ECO:0000259" key="8">
    <source>
        <dbReference type="Pfam" id="PF23299"/>
    </source>
</evidence>
<evidence type="ECO:0000256" key="6">
    <source>
        <dbReference type="SAM" id="MobiDB-lite"/>
    </source>
</evidence>
<evidence type="ECO:0000259" key="7">
    <source>
        <dbReference type="Pfam" id="PF07227"/>
    </source>
</evidence>
<keyword evidence="2" id="KW-0479">Metal-binding</keyword>
<feature type="domain" description="DUF7081" evidence="8">
    <location>
        <begin position="16"/>
        <end position="110"/>
    </location>
</feature>
<evidence type="ECO:0000313" key="10">
    <source>
        <dbReference type="EMBL" id="RYR59130.1"/>
    </source>
</evidence>